<keyword evidence="9 16" id="KW-0238">DNA-binding</keyword>
<evidence type="ECO:0000256" key="13">
    <source>
        <dbReference type="ARBA" id="ARBA00023295"/>
    </source>
</evidence>
<protein>
    <recommendedName>
        <fullName evidence="16">Formamidopyrimidine-DNA glycosylase</fullName>
        <shortName evidence="16">Fapy-DNA glycosylase</shortName>
        <ecNumber evidence="16">3.2.2.23</ecNumber>
    </recommendedName>
    <alternativeName>
        <fullName evidence="16">DNA-(apurinic or apyrimidinic site) lyase MutM</fullName>
        <shortName evidence="16">AP lyase MutM</shortName>
        <ecNumber evidence="16">4.2.99.18</ecNumber>
    </alternativeName>
</protein>
<dbReference type="OrthoDB" id="9800855at2"/>
<dbReference type="NCBIfam" id="TIGR00577">
    <property type="entry name" value="fpg"/>
    <property type="match status" value="1"/>
</dbReference>
<dbReference type="AlphaFoldDB" id="A0A0F4LF28"/>
<dbReference type="GO" id="GO:0140078">
    <property type="term" value="F:class I DNA-(apurinic or apyrimidinic site) endonuclease activity"/>
    <property type="evidence" value="ECO:0007669"/>
    <property type="project" value="UniProtKB-EC"/>
</dbReference>
<keyword evidence="10 16" id="KW-0234">DNA repair</keyword>
<dbReference type="InterPro" id="IPR035937">
    <property type="entry name" value="FPG_N"/>
</dbReference>
<evidence type="ECO:0000256" key="14">
    <source>
        <dbReference type="ARBA" id="ARBA00044632"/>
    </source>
</evidence>
<dbReference type="PANTHER" id="PTHR22993">
    <property type="entry name" value="FORMAMIDOPYRIMIDINE-DNA GLYCOSYLASE"/>
    <property type="match status" value="1"/>
</dbReference>
<name>A0A0F4LF28_9LACO</name>
<dbReference type="SUPFAM" id="SSF46946">
    <property type="entry name" value="S13-like H2TH domain"/>
    <property type="match status" value="1"/>
</dbReference>
<accession>A0A0F4LF28</accession>
<proteinExistence type="inferred from homology"/>
<dbReference type="CDD" id="cd08966">
    <property type="entry name" value="EcFpg-like_N"/>
    <property type="match status" value="1"/>
</dbReference>
<dbReference type="PROSITE" id="PS01242">
    <property type="entry name" value="ZF_FPG_1"/>
    <property type="match status" value="1"/>
</dbReference>
<dbReference type="SUPFAM" id="SSF57716">
    <property type="entry name" value="Glucocorticoid receptor-like (DNA-binding domain)"/>
    <property type="match status" value="1"/>
</dbReference>
<evidence type="ECO:0000259" key="18">
    <source>
        <dbReference type="PROSITE" id="PS51068"/>
    </source>
</evidence>
<feature type="domain" description="FPG-type" evidence="17">
    <location>
        <begin position="239"/>
        <end position="273"/>
    </location>
</feature>
<keyword evidence="7 16" id="KW-0378">Hydrolase</keyword>
<evidence type="ECO:0000256" key="12">
    <source>
        <dbReference type="ARBA" id="ARBA00023268"/>
    </source>
</evidence>
<dbReference type="SMART" id="SM00898">
    <property type="entry name" value="Fapy_DNA_glyco"/>
    <property type="match status" value="1"/>
</dbReference>
<evidence type="ECO:0000256" key="5">
    <source>
        <dbReference type="ARBA" id="ARBA00022763"/>
    </source>
</evidence>
<comment type="caution">
    <text evidence="19">The sequence shown here is derived from an EMBL/GenBank/DDBJ whole genome shotgun (WGS) entry which is preliminary data.</text>
</comment>
<dbReference type="EC" id="3.2.2.23" evidence="16"/>
<dbReference type="InterPro" id="IPR010663">
    <property type="entry name" value="Znf_FPG/IleRS"/>
</dbReference>
<dbReference type="FunFam" id="1.10.8.50:FF:000003">
    <property type="entry name" value="Formamidopyrimidine-DNA glycosylase"/>
    <property type="match status" value="1"/>
</dbReference>
<keyword evidence="8 16" id="KW-0862">Zinc</keyword>
<feature type="binding site" evidence="16">
    <location>
        <position position="111"/>
    </location>
    <ligand>
        <name>DNA</name>
        <dbReference type="ChEBI" id="CHEBI:16991"/>
    </ligand>
</feature>
<feature type="active site" description="Proton donor; for delta-elimination activity" evidence="16">
    <location>
        <position position="263"/>
    </location>
</feature>
<keyword evidence="6 16" id="KW-0863">Zinc-finger</keyword>
<dbReference type="GO" id="GO:0003684">
    <property type="term" value="F:damaged DNA binding"/>
    <property type="evidence" value="ECO:0007669"/>
    <property type="project" value="InterPro"/>
</dbReference>
<feature type="binding site" evidence="16">
    <location>
        <position position="154"/>
    </location>
    <ligand>
        <name>DNA</name>
        <dbReference type="ChEBI" id="CHEBI:16991"/>
    </ligand>
</feature>
<dbReference type="EMBL" id="JXLI01000010">
    <property type="protein sequence ID" value="KJY56874.1"/>
    <property type="molecule type" value="Genomic_DNA"/>
</dbReference>
<dbReference type="Pfam" id="PF06831">
    <property type="entry name" value="H2TH"/>
    <property type="match status" value="1"/>
</dbReference>
<comment type="function">
    <text evidence="15">Involved in base excision repair of DNA damaged by oxidation or by mutagenic agents. Acts as a DNA glycosylase that recognizes and removes damaged bases. Has a preference for oxidized purines, such as 7,8-dihydro-8-oxoguanine (8-oxoG). Has AP (apurinic/apyrimidinic) lyase activity and introduces nicks in the DNA strand. Cleaves the DNA backbone by beta-delta elimination to generate a single-strand break at the site of the removed base with both 3'- and 5'-phosphates.</text>
</comment>
<keyword evidence="4 16" id="KW-0479">Metal-binding</keyword>
<evidence type="ECO:0000256" key="16">
    <source>
        <dbReference type="HAMAP-Rule" id="MF_00103"/>
    </source>
</evidence>
<feature type="domain" description="Formamidopyrimidine-DNA glycosylase catalytic" evidence="18">
    <location>
        <begin position="2"/>
        <end position="114"/>
    </location>
</feature>
<evidence type="ECO:0000313" key="19">
    <source>
        <dbReference type="EMBL" id="KJY56874.1"/>
    </source>
</evidence>
<evidence type="ECO:0000256" key="1">
    <source>
        <dbReference type="ARBA" id="ARBA00001668"/>
    </source>
</evidence>
<evidence type="ECO:0000313" key="20">
    <source>
        <dbReference type="Proteomes" id="UP000033531"/>
    </source>
</evidence>
<dbReference type="GO" id="GO:0034039">
    <property type="term" value="F:8-oxo-7,8-dihydroguanine DNA N-glycosylase activity"/>
    <property type="evidence" value="ECO:0007669"/>
    <property type="project" value="TreeGrafter"/>
</dbReference>
<dbReference type="FunFam" id="3.20.190.10:FF:000001">
    <property type="entry name" value="Formamidopyrimidine-DNA glycosylase"/>
    <property type="match status" value="1"/>
</dbReference>
<comment type="catalytic activity">
    <reaction evidence="1 16">
        <text>Hydrolysis of DNA containing ring-opened 7-methylguanine residues, releasing 2,6-diamino-4-hydroxy-5-(N-methyl)formamidopyrimidine.</text>
        <dbReference type="EC" id="3.2.2.23"/>
    </reaction>
</comment>
<organism evidence="19 20">
    <name type="scientific">Lactobacillus melliventris</name>
    <dbReference type="NCBI Taxonomy" id="1218507"/>
    <lineage>
        <taxon>Bacteria</taxon>
        <taxon>Bacillati</taxon>
        <taxon>Bacillota</taxon>
        <taxon>Bacilli</taxon>
        <taxon>Lactobacillales</taxon>
        <taxon>Lactobacillaceae</taxon>
        <taxon>Lactobacillus</taxon>
    </lineage>
</organism>
<keyword evidence="13 16" id="KW-0326">Glycosidase</keyword>
<dbReference type="HAMAP" id="MF_00103">
    <property type="entry name" value="Fapy_DNA_glycosyl"/>
    <property type="match status" value="1"/>
</dbReference>
<dbReference type="InterPro" id="IPR020629">
    <property type="entry name" value="FPG_Glyclase"/>
</dbReference>
<gene>
    <name evidence="16 19" type="primary">mutM</name>
    <name evidence="16" type="synonym">fpg</name>
    <name evidence="19" type="ORF">JF74_12280</name>
</gene>
<dbReference type="SUPFAM" id="SSF81624">
    <property type="entry name" value="N-terminal domain of MutM-like DNA repair proteins"/>
    <property type="match status" value="1"/>
</dbReference>
<evidence type="ECO:0000256" key="8">
    <source>
        <dbReference type="ARBA" id="ARBA00022833"/>
    </source>
</evidence>
<dbReference type="RefSeq" id="WP_046325126.1">
    <property type="nucleotide sequence ID" value="NZ_JAAEEB010000009.1"/>
</dbReference>
<keyword evidence="5 16" id="KW-0227">DNA damage</keyword>
<keyword evidence="12 16" id="KW-0511">Multifunctional enzyme</keyword>
<dbReference type="EC" id="4.2.99.18" evidence="16"/>
<dbReference type="GO" id="GO:0003690">
    <property type="term" value="F:double-stranded DNA binding"/>
    <property type="evidence" value="ECO:0007669"/>
    <property type="project" value="UniProtKB-ARBA"/>
</dbReference>
<evidence type="ECO:0000256" key="9">
    <source>
        <dbReference type="ARBA" id="ARBA00023125"/>
    </source>
</evidence>
<dbReference type="Proteomes" id="UP000033531">
    <property type="component" value="Unassembled WGS sequence"/>
</dbReference>
<comment type="function">
    <text evidence="16">Involved in base excision repair of DNA damaged by oxidation or by mutagenic agents. Acts as DNA glycosylase that recognizes and removes damaged bases. Has a preference for oxidized purines, such as 7,8-dihydro-8-oxoguanine (8-oxoG). Has AP (apurinic/apyrimidinic) lyase activity and introduces nicks in the DNA strand. Cleaves the DNA backbone by beta-delta elimination to generate a single-strand break at the site of the removed base with both 3'- and 5'-phosphates.</text>
</comment>
<feature type="active site" description="Proton donor" evidence="16">
    <location>
        <position position="3"/>
    </location>
</feature>
<evidence type="ECO:0000256" key="3">
    <source>
        <dbReference type="ARBA" id="ARBA00011245"/>
    </source>
</evidence>
<dbReference type="InterPro" id="IPR000214">
    <property type="entry name" value="Znf_DNA_glyclase/AP_lyase"/>
</dbReference>
<comment type="catalytic activity">
    <reaction evidence="14 16">
        <text>2'-deoxyribonucleotide-(2'-deoxyribose 5'-phosphate)-2'-deoxyribonucleotide-DNA = a 3'-end 2'-deoxyribonucleotide-(2,3-dehydro-2,3-deoxyribose 5'-phosphate)-DNA + a 5'-end 5'-phospho-2'-deoxyribonucleoside-DNA + H(+)</text>
        <dbReference type="Rhea" id="RHEA:66592"/>
        <dbReference type="Rhea" id="RHEA-COMP:13180"/>
        <dbReference type="Rhea" id="RHEA-COMP:16897"/>
        <dbReference type="Rhea" id="RHEA-COMP:17067"/>
        <dbReference type="ChEBI" id="CHEBI:15378"/>
        <dbReference type="ChEBI" id="CHEBI:136412"/>
        <dbReference type="ChEBI" id="CHEBI:157695"/>
        <dbReference type="ChEBI" id="CHEBI:167181"/>
        <dbReference type="EC" id="4.2.99.18"/>
    </reaction>
</comment>
<dbReference type="GO" id="GO:0006284">
    <property type="term" value="P:base-excision repair"/>
    <property type="evidence" value="ECO:0007669"/>
    <property type="project" value="InterPro"/>
</dbReference>
<dbReference type="STRING" id="1218507.JF74_12280"/>
<evidence type="ECO:0000256" key="15">
    <source>
        <dbReference type="ARBA" id="ARBA00060177"/>
    </source>
</evidence>
<evidence type="ECO:0000256" key="10">
    <source>
        <dbReference type="ARBA" id="ARBA00023204"/>
    </source>
</evidence>
<dbReference type="HOGENOM" id="CLU_038423_1_2_9"/>
<evidence type="ECO:0000256" key="7">
    <source>
        <dbReference type="ARBA" id="ARBA00022801"/>
    </source>
</evidence>
<feature type="active site" description="Proton donor; for beta-elimination activity" evidence="16">
    <location>
        <position position="58"/>
    </location>
</feature>
<dbReference type="InterPro" id="IPR015887">
    <property type="entry name" value="DNA_glyclase_Znf_dom_DNA_BS"/>
</dbReference>
<comment type="cofactor">
    <cofactor evidence="16">
        <name>Zn(2+)</name>
        <dbReference type="ChEBI" id="CHEBI:29105"/>
    </cofactor>
    <text evidence="16">Binds 1 zinc ion per subunit.</text>
</comment>
<dbReference type="Gene3D" id="3.20.190.10">
    <property type="entry name" value="MutM-like, N-terminal"/>
    <property type="match status" value="1"/>
</dbReference>
<dbReference type="NCBIfam" id="NF002211">
    <property type="entry name" value="PRK01103.1"/>
    <property type="match status" value="1"/>
</dbReference>
<evidence type="ECO:0000256" key="2">
    <source>
        <dbReference type="ARBA" id="ARBA00009409"/>
    </source>
</evidence>
<evidence type="ECO:0000259" key="17">
    <source>
        <dbReference type="PROSITE" id="PS51066"/>
    </source>
</evidence>
<comment type="subunit">
    <text evidence="3 16">Monomer.</text>
</comment>
<dbReference type="InterPro" id="IPR012319">
    <property type="entry name" value="FPG_cat"/>
</dbReference>
<dbReference type="PATRIC" id="fig|1218507.3.peg.1405"/>
<evidence type="ECO:0000256" key="4">
    <source>
        <dbReference type="ARBA" id="ARBA00022723"/>
    </source>
</evidence>
<evidence type="ECO:0000256" key="11">
    <source>
        <dbReference type="ARBA" id="ARBA00023239"/>
    </source>
</evidence>
<dbReference type="GO" id="GO:0008270">
    <property type="term" value="F:zinc ion binding"/>
    <property type="evidence" value="ECO:0007669"/>
    <property type="project" value="UniProtKB-UniRule"/>
</dbReference>
<dbReference type="SMART" id="SM01232">
    <property type="entry name" value="H2TH"/>
    <property type="match status" value="1"/>
</dbReference>
<dbReference type="Pfam" id="PF01149">
    <property type="entry name" value="Fapy_DNA_glyco"/>
    <property type="match status" value="1"/>
</dbReference>
<dbReference type="PANTHER" id="PTHR22993:SF9">
    <property type="entry name" value="FORMAMIDOPYRIMIDINE-DNA GLYCOSYLASE"/>
    <property type="match status" value="1"/>
</dbReference>
<dbReference type="InterPro" id="IPR015886">
    <property type="entry name" value="H2TH_FPG"/>
</dbReference>
<dbReference type="InterPro" id="IPR010979">
    <property type="entry name" value="Ribosomal_uS13-like_H2TH"/>
</dbReference>
<dbReference type="Pfam" id="PF06827">
    <property type="entry name" value="zf-FPG_IleRS"/>
    <property type="match status" value="1"/>
</dbReference>
<dbReference type="PROSITE" id="PS51068">
    <property type="entry name" value="FPG_CAT"/>
    <property type="match status" value="1"/>
</dbReference>
<feature type="active site" description="Schiff-base intermediate with DNA" evidence="16">
    <location>
        <position position="2"/>
    </location>
</feature>
<dbReference type="Gene3D" id="1.10.8.50">
    <property type="match status" value="1"/>
</dbReference>
<feature type="binding site" evidence="16">
    <location>
        <position position="92"/>
    </location>
    <ligand>
        <name>DNA</name>
        <dbReference type="ChEBI" id="CHEBI:16991"/>
    </ligand>
</feature>
<reference evidence="19 20" key="1">
    <citation type="submission" date="2015-01" db="EMBL/GenBank/DDBJ databases">
        <title>Comparative genomics of the lactic acid bacteria isolated from the honey bee gut.</title>
        <authorList>
            <person name="Ellegaard K.M."/>
            <person name="Tamarit D."/>
            <person name="Javelind E."/>
            <person name="Olofsson T."/>
            <person name="Andersson S.G."/>
            <person name="Vasquez A."/>
        </authorList>
    </citation>
    <scope>NUCLEOTIDE SEQUENCE [LARGE SCALE GENOMIC DNA]</scope>
    <source>
        <strain evidence="19 20">Hma8</strain>
    </source>
</reference>
<dbReference type="PROSITE" id="PS51066">
    <property type="entry name" value="ZF_FPG_2"/>
    <property type="match status" value="1"/>
</dbReference>
<comment type="similarity">
    <text evidence="2 16">Belongs to the FPG family.</text>
</comment>
<keyword evidence="11 16" id="KW-0456">Lyase</keyword>
<evidence type="ECO:0000256" key="6">
    <source>
        <dbReference type="ARBA" id="ARBA00022771"/>
    </source>
</evidence>
<sequence>MPEMPEVETVRRTLLPLIKGKTIKEVTVWYPKIITGDAKEFKKQLAGKRIETIDRYAKYLLIRLSGHLTVVSHLRMEGKYRLVKVNTKKDKHDHVQIVFNDNSALRYNDVRKFGRMQLITTGTEKESTGIGKLGAEPNSQAFTVSYLQKGLARKKKNIKNTLLDQSVVAGLGNIYVDEVLWETKIHPLSMANSIPAKKVAELHDNINSLIELAIAERGTTVHTYLDANGKTGGFQKMLQVYGHKGEPCERCGTPLEKIKVNGRGTTFCPKCQVIYK</sequence>